<accession>A0A0P1ERI0</accession>
<dbReference type="STRING" id="321267.SHM7688_02316"/>
<dbReference type="Proteomes" id="UP000054823">
    <property type="component" value="Unassembled WGS sequence"/>
</dbReference>
<proteinExistence type="predicted"/>
<evidence type="ECO:0000313" key="2">
    <source>
        <dbReference type="Proteomes" id="UP000054823"/>
    </source>
</evidence>
<protein>
    <submittedName>
        <fullName evidence="1">Uncharacterized protein</fullName>
    </submittedName>
</protein>
<sequence length="41" mass="5081">MNIHTAKTILVNDRLDWHKPHARWLSNTMYRLKRYRTSLSR</sequence>
<dbReference type="EMBL" id="CYPW01000024">
    <property type="protein sequence ID" value="CUH52869.1"/>
    <property type="molecule type" value="Genomic_DNA"/>
</dbReference>
<keyword evidence="2" id="KW-1185">Reference proteome</keyword>
<dbReference type="AlphaFoldDB" id="A0A0P1ERI0"/>
<name>A0A0P1ERI0_9RHOB</name>
<organism evidence="1 2">
    <name type="scientific">Shimia marina</name>
    <dbReference type="NCBI Taxonomy" id="321267"/>
    <lineage>
        <taxon>Bacteria</taxon>
        <taxon>Pseudomonadati</taxon>
        <taxon>Pseudomonadota</taxon>
        <taxon>Alphaproteobacteria</taxon>
        <taxon>Rhodobacterales</taxon>
        <taxon>Roseobacteraceae</taxon>
    </lineage>
</organism>
<gene>
    <name evidence="1" type="ORF">SHM7688_02316</name>
</gene>
<dbReference type="RefSeq" id="WP_262975166.1">
    <property type="nucleotide sequence ID" value="NZ_CYPW01000024.1"/>
</dbReference>
<evidence type="ECO:0000313" key="1">
    <source>
        <dbReference type="EMBL" id="CUH52869.1"/>
    </source>
</evidence>
<reference evidence="1 2" key="1">
    <citation type="submission" date="2015-09" db="EMBL/GenBank/DDBJ databases">
        <authorList>
            <consortium name="Swine Surveillance"/>
        </authorList>
    </citation>
    <scope>NUCLEOTIDE SEQUENCE [LARGE SCALE GENOMIC DNA]</scope>
    <source>
        <strain evidence="1 2">CECT 7688</strain>
    </source>
</reference>